<keyword evidence="3" id="KW-1185">Reference proteome</keyword>
<evidence type="ECO:0000256" key="1">
    <source>
        <dbReference type="SAM" id="Phobius"/>
    </source>
</evidence>
<dbReference type="InterPro" id="IPR019253">
    <property type="entry name" value="DUF2244_TM"/>
</dbReference>
<sequence length="174" mass="19617">MPHRWTPGTAALPPKAPSYDSGGPAALRLRLWPHRSLPRKGFAAVILMAYALILVPLIAVIGTPVLWGLLPFGLIVLGMLWYFLERSYKDGELIEELSLWPDRVELTRHNPRGPRQDWHANPYWVRVELHREGGPVTNYVTLEGGGREVEIGAFLSPEERLALHDELQRALHPA</sequence>
<gene>
    <name evidence="2" type="ORF">Ga0609869_000278</name>
</gene>
<keyword evidence="1" id="KW-1133">Transmembrane helix</keyword>
<dbReference type="Proteomes" id="UP001560019">
    <property type="component" value="Unassembled WGS sequence"/>
</dbReference>
<keyword evidence="1" id="KW-0472">Membrane</keyword>
<keyword evidence="1" id="KW-0812">Transmembrane</keyword>
<comment type="caution">
    <text evidence="2">The sequence shown here is derived from an EMBL/GenBank/DDBJ whole genome shotgun (WGS) entry which is preliminary data.</text>
</comment>
<feature type="transmembrane region" description="Helical" evidence="1">
    <location>
        <begin position="41"/>
        <end position="59"/>
    </location>
</feature>
<evidence type="ECO:0000313" key="3">
    <source>
        <dbReference type="Proteomes" id="UP001560019"/>
    </source>
</evidence>
<dbReference type="RefSeq" id="WP_125404368.1">
    <property type="nucleotide sequence ID" value="NZ_JBEHHI010000001.1"/>
</dbReference>
<organism evidence="2 3">
    <name type="scientific">Rhodovulum iodosum</name>
    <dbReference type="NCBI Taxonomy" id="68291"/>
    <lineage>
        <taxon>Bacteria</taxon>
        <taxon>Pseudomonadati</taxon>
        <taxon>Pseudomonadota</taxon>
        <taxon>Alphaproteobacteria</taxon>
        <taxon>Rhodobacterales</taxon>
        <taxon>Paracoccaceae</taxon>
        <taxon>Rhodovulum</taxon>
    </lineage>
</organism>
<accession>A0ABV3XQ68</accession>
<feature type="transmembrane region" description="Helical" evidence="1">
    <location>
        <begin position="65"/>
        <end position="84"/>
    </location>
</feature>
<reference evidence="2 3" key="1">
    <citation type="submission" date="2024-06" db="EMBL/GenBank/DDBJ databases">
        <title>Genome of Rhodovulum iodosum, a marine photoferrotroph.</title>
        <authorList>
            <person name="Bianchini G."/>
            <person name="Nikeleit V."/>
            <person name="Kappler A."/>
            <person name="Bryce C."/>
            <person name="Sanchez-Baracaldo P."/>
        </authorList>
    </citation>
    <scope>NUCLEOTIDE SEQUENCE [LARGE SCALE GENOMIC DNA]</scope>
    <source>
        <strain evidence="2 3">UT/N1</strain>
    </source>
</reference>
<dbReference type="Pfam" id="PF10003">
    <property type="entry name" value="DUF2244"/>
    <property type="match status" value="1"/>
</dbReference>
<evidence type="ECO:0000313" key="2">
    <source>
        <dbReference type="EMBL" id="MEX5726925.1"/>
    </source>
</evidence>
<proteinExistence type="predicted"/>
<protein>
    <submittedName>
        <fullName evidence="2">Membrane protein</fullName>
    </submittedName>
</protein>
<dbReference type="EMBL" id="JBEHHI010000001">
    <property type="protein sequence ID" value="MEX5726925.1"/>
    <property type="molecule type" value="Genomic_DNA"/>
</dbReference>
<name>A0ABV3XQ68_9RHOB</name>